<feature type="region of interest" description="Disordered" evidence="1">
    <location>
        <begin position="14"/>
        <end position="139"/>
    </location>
</feature>
<gene>
    <name evidence="2" type="ORF">GQ43DRAFT_496431</name>
</gene>
<evidence type="ECO:0000313" key="3">
    <source>
        <dbReference type="Proteomes" id="UP000799536"/>
    </source>
</evidence>
<proteinExistence type="predicted"/>
<dbReference type="AlphaFoldDB" id="A0A9P4JD83"/>
<sequence length="139" mass="15163">MSLPLLIVAPFDATVQGKGLEESNGTDTGSWTAESTLYPQSDASQDETEDANDDSFAEGTPTEIEQSTLWRNRKPPRKRSNSPVAHAPIATNSLRAPYTRLQSGDIILSTPSPEEFILSSERQKNDSAFQTQPPTQAVE</sequence>
<organism evidence="2 3">
    <name type="scientific">Delitschia confertaspora ATCC 74209</name>
    <dbReference type="NCBI Taxonomy" id="1513339"/>
    <lineage>
        <taxon>Eukaryota</taxon>
        <taxon>Fungi</taxon>
        <taxon>Dikarya</taxon>
        <taxon>Ascomycota</taxon>
        <taxon>Pezizomycotina</taxon>
        <taxon>Dothideomycetes</taxon>
        <taxon>Pleosporomycetidae</taxon>
        <taxon>Pleosporales</taxon>
        <taxon>Delitschiaceae</taxon>
        <taxon>Delitschia</taxon>
    </lineage>
</organism>
<feature type="compositionally biased region" description="Basic residues" evidence="1">
    <location>
        <begin position="71"/>
        <end position="80"/>
    </location>
</feature>
<dbReference type="EMBL" id="ML994251">
    <property type="protein sequence ID" value="KAF2197311.1"/>
    <property type="molecule type" value="Genomic_DNA"/>
</dbReference>
<comment type="caution">
    <text evidence="2">The sequence shown here is derived from an EMBL/GenBank/DDBJ whole genome shotgun (WGS) entry which is preliminary data.</text>
</comment>
<feature type="compositionally biased region" description="Polar residues" evidence="1">
    <location>
        <begin position="23"/>
        <end position="43"/>
    </location>
</feature>
<feature type="compositionally biased region" description="Acidic residues" evidence="1">
    <location>
        <begin position="44"/>
        <end position="56"/>
    </location>
</feature>
<feature type="compositionally biased region" description="Polar residues" evidence="1">
    <location>
        <begin position="126"/>
        <end position="139"/>
    </location>
</feature>
<dbReference type="Proteomes" id="UP000799536">
    <property type="component" value="Unassembled WGS sequence"/>
</dbReference>
<name>A0A9P4JD83_9PLEO</name>
<accession>A0A9P4JD83</accession>
<keyword evidence="3" id="KW-1185">Reference proteome</keyword>
<evidence type="ECO:0000256" key="1">
    <source>
        <dbReference type="SAM" id="MobiDB-lite"/>
    </source>
</evidence>
<reference evidence="2" key="1">
    <citation type="journal article" date="2020" name="Stud. Mycol.">
        <title>101 Dothideomycetes genomes: a test case for predicting lifestyles and emergence of pathogens.</title>
        <authorList>
            <person name="Haridas S."/>
            <person name="Albert R."/>
            <person name="Binder M."/>
            <person name="Bloem J."/>
            <person name="Labutti K."/>
            <person name="Salamov A."/>
            <person name="Andreopoulos B."/>
            <person name="Baker S."/>
            <person name="Barry K."/>
            <person name="Bills G."/>
            <person name="Bluhm B."/>
            <person name="Cannon C."/>
            <person name="Castanera R."/>
            <person name="Culley D."/>
            <person name="Daum C."/>
            <person name="Ezra D."/>
            <person name="Gonzalez J."/>
            <person name="Henrissat B."/>
            <person name="Kuo A."/>
            <person name="Liang C."/>
            <person name="Lipzen A."/>
            <person name="Lutzoni F."/>
            <person name="Magnuson J."/>
            <person name="Mondo S."/>
            <person name="Nolan M."/>
            <person name="Ohm R."/>
            <person name="Pangilinan J."/>
            <person name="Park H.-J."/>
            <person name="Ramirez L."/>
            <person name="Alfaro M."/>
            <person name="Sun H."/>
            <person name="Tritt A."/>
            <person name="Yoshinaga Y."/>
            <person name="Zwiers L.-H."/>
            <person name="Turgeon B."/>
            <person name="Goodwin S."/>
            <person name="Spatafora J."/>
            <person name="Crous P."/>
            <person name="Grigoriev I."/>
        </authorList>
    </citation>
    <scope>NUCLEOTIDE SEQUENCE</scope>
    <source>
        <strain evidence="2">ATCC 74209</strain>
    </source>
</reference>
<protein>
    <submittedName>
        <fullName evidence="2">Uncharacterized protein</fullName>
    </submittedName>
</protein>
<evidence type="ECO:0000313" key="2">
    <source>
        <dbReference type="EMBL" id="KAF2197311.1"/>
    </source>
</evidence>